<dbReference type="Pfam" id="PF00078">
    <property type="entry name" value="RVT_1"/>
    <property type="match status" value="1"/>
</dbReference>
<gene>
    <name evidence="5" type="ORF">AAFF_G00384590</name>
</gene>
<feature type="domain" description="Integrase catalytic" evidence="4">
    <location>
        <begin position="257"/>
        <end position="420"/>
    </location>
</feature>
<evidence type="ECO:0000256" key="2">
    <source>
        <dbReference type="ARBA" id="ARBA00012180"/>
    </source>
</evidence>
<protein>
    <recommendedName>
        <fullName evidence="2">ribonuclease H</fullName>
        <ecNumber evidence="2">3.1.26.4</ecNumber>
    </recommendedName>
</protein>
<dbReference type="SUPFAM" id="SSF53098">
    <property type="entry name" value="Ribonuclease H-like"/>
    <property type="match status" value="1"/>
</dbReference>
<organism evidence="5 6">
    <name type="scientific">Aldrovandia affinis</name>
    <dbReference type="NCBI Taxonomy" id="143900"/>
    <lineage>
        <taxon>Eukaryota</taxon>
        <taxon>Metazoa</taxon>
        <taxon>Chordata</taxon>
        <taxon>Craniata</taxon>
        <taxon>Vertebrata</taxon>
        <taxon>Euteleostomi</taxon>
        <taxon>Actinopterygii</taxon>
        <taxon>Neopterygii</taxon>
        <taxon>Teleostei</taxon>
        <taxon>Notacanthiformes</taxon>
        <taxon>Halosauridae</taxon>
        <taxon>Aldrovandia</taxon>
    </lineage>
</organism>
<dbReference type="AlphaFoldDB" id="A0AAD7R461"/>
<comment type="similarity">
    <text evidence="1">Belongs to the beta type-B retroviral polymerase family. HERV class-II K(HML-2) pol subfamily.</text>
</comment>
<dbReference type="Gene3D" id="3.30.420.10">
    <property type="entry name" value="Ribonuclease H-like superfamily/Ribonuclease H"/>
    <property type="match status" value="1"/>
</dbReference>
<keyword evidence="6" id="KW-1185">Reference proteome</keyword>
<dbReference type="InterPro" id="IPR043502">
    <property type="entry name" value="DNA/RNA_pol_sf"/>
</dbReference>
<dbReference type="PROSITE" id="PS50994">
    <property type="entry name" value="INTEGRASE"/>
    <property type="match status" value="1"/>
</dbReference>
<dbReference type="FunFam" id="3.30.420.10:FF:000063">
    <property type="entry name" value="Retrovirus-related Pol polyprotein from transposon 297-like Protein"/>
    <property type="match status" value="1"/>
</dbReference>
<evidence type="ECO:0000313" key="5">
    <source>
        <dbReference type="EMBL" id="KAJ8362301.1"/>
    </source>
</evidence>
<dbReference type="EC" id="3.1.26.4" evidence="2"/>
<dbReference type="GO" id="GO:0015074">
    <property type="term" value="P:DNA integration"/>
    <property type="evidence" value="ECO:0007669"/>
    <property type="project" value="InterPro"/>
</dbReference>
<comment type="caution">
    <text evidence="5">The sequence shown here is derived from an EMBL/GenBank/DDBJ whole genome shotgun (WGS) entry which is preliminary data.</text>
</comment>
<evidence type="ECO:0000256" key="1">
    <source>
        <dbReference type="ARBA" id="ARBA00010879"/>
    </source>
</evidence>
<evidence type="ECO:0000256" key="3">
    <source>
        <dbReference type="SAM" id="MobiDB-lite"/>
    </source>
</evidence>
<proteinExistence type="inferred from homology"/>
<dbReference type="CDD" id="cd01647">
    <property type="entry name" value="RT_LTR"/>
    <property type="match status" value="1"/>
</dbReference>
<dbReference type="InterPro" id="IPR000477">
    <property type="entry name" value="RT_dom"/>
</dbReference>
<name>A0AAD7R461_9TELE</name>
<dbReference type="Gene3D" id="3.30.70.270">
    <property type="match status" value="1"/>
</dbReference>
<dbReference type="EMBL" id="JAINUG010000703">
    <property type="protein sequence ID" value="KAJ8362301.1"/>
    <property type="molecule type" value="Genomic_DNA"/>
</dbReference>
<evidence type="ECO:0000313" key="6">
    <source>
        <dbReference type="Proteomes" id="UP001221898"/>
    </source>
</evidence>
<dbReference type="SUPFAM" id="SSF56672">
    <property type="entry name" value="DNA/RNA polymerases"/>
    <property type="match status" value="1"/>
</dbReference>
<feature type="compositionally biased region" description="Polar residues" evidence="3">
    <location>
        <begin position="549"/>
        <end position="564"/>
    </location>
</feature>
<dbReference type="PANTHER" id="PTHR37984:SF11">
    <property type="entry name" value="INTEGRASE CATALYTIC DOMAIN-CONTAINING PROTEIN"/>
    <property type="match status" value="1"/>
</dbReference>
<evidence type="ECO:0000259" key="4">
    <source>
        <dbReference type="PROSITE" id="PS50994"/>
    </source>
</evidence>
<dbReference type="InterPro" id="IPR001584">
    <property type="entry name" value="Integrase_cat-core"/>
</dbReference>
<accession>A0AAD7R461</accession>
<dbReference type="Gene3D" id="3.10.10.10">
    <property type="entry name" value="HIV Type 1 Reverse Transcriptase, subunit A, domain 1"/>
    <property type="match status" value="1"/>
</dbReference>
<dbReference type="PANTHER" id="PTHR37984">
    <property type="entry name" value="PROTEIN CBG26694"/>
    <property type="match status" value="1"/>
</dbReference>
<feature type="region of interest" description="Disordered" evidence="3">
    <location>
        <begin position="519"/>
        <end position="580"/>
    </location>
</feature>
<dbReference type="GO" id="GO:0003676">
    <property type="term" value="F:nucleic acid binding"/>
    <property type="evidence" value="ECO:0007669"/>
    <property type="project" value="InterPro"/>
</dbReference>
<dbReference type="Proteomes" id="UP001221898">
    <property type="component" value="Unassembled WGS sequence"/>
</dbReference>
<dbReference type="GO" id="GO:0004523">
    <property type="term" value="F:RNA-DNA hybrid ribonuclease activity"/>
    <property type="evidence" value="ECO:0007669"/>
    <property type="project" value="UniProtKB-EC"/>
</dbReference>
<dbReference type="InterPro" id="IPR012337">
    <property type="entry name" value="RNaseH-like_sf"/>
</dbReference>
<sequence length="580" mass="65409">MKLGVLKIGADISAVTDLNQSLQQQYPTVFQGVGKLKTKQVKLYIDTNVTPVAQPLRRIPFNLRGPVEKKIQELLDTDIIEPVDEPTPWVNPVVIVPKANSKSGCVWTCVKLNLAIIRERYPIPTVDELLQGMNGSVVFSKLDLKWGYHQLELTPESREITTFAIHNGVYRYKRLLFGVSSASEQYQHEIAAALAGIEGVENISDDVIVHARDQETHDKRLHTVMKRLEESGLTLNPDKCQFNMDRLVFMGILLSENGIGPTEERVRAVSEAREPENASEVRSFLGHSILVVVDYYSRYYEYDVLTSTTTTKVIDSLESIFSRHGLPVTLRSDQGPQFKSEEFSNYCESNEIKHVKTTPRWAQANGEVERQNASLLKRIRIAESEGLDWKRELRKYVTVYRSIDHATTGKSPAELLFNRKMRGKLPDISTAQADLEVRDRDAEQKGKSKIYADERRGAKYSDVDIGDTVLVKQEKTDKLTTPFNTTPHKVVGKAGSQVVVESPTGARYSRNTTWVKKYTSARETPAEEETPQGAEDSTPNDETPVAQAPEQSITNSEIPETQRPQRVKRLPQKLADFVIK</sequence>
<reference evidence="5" key="1">
    <citation type="journal article" date="2023" name="Science">
        <title>Genome structures resolve the early diversification of teleost fishes.</title>
        <authorList>
            <person name="Parey E."/>
            <person name="Louis A."/>
            <person name="Montfort J."/>
            <person name="Bouchez O."/>
            <person name="Roques C."/>
            <person name="Iampietro C."/>
            <person name="Lluch J."/>
            <person name="Castinel A."/>
            <person name="Donnadieu C."/>
            <person name="Desvignes T."/>
            <person name="Floi Bucao C."/>
            <person name="Jouanno E."/>
            <person name="Wen M."/>
            <person name="Mejri S."/>
            <person name="Dirks R."/>
            <person name="Jansen H."/>
            <person name="Henkel C."/>
            <person name="Chen W.J."/>
            <person name="Zahm M."/>
            <person name="Cabau C."/>
            <person name="Klopp C."/>
            <person name="Thompson A.W."/>
            <person name="Robinson-Rechavi M."/>
            <person name="Braasch I."/>
            <person name="Lecointre G."/>
            <person name="Bobe J."/>
            <person name="Postlethwait J.H."/>
            <person name="Berthelot C."/>
            <person name="Roest Crollius H."/>
            <person name="Guiguen Y."/>
        </authorList>
    </citation>
    <scope>NUCLEOTIDE SEQUENCE</scope>
    <source>
        <strain evidence="5">NC1722</strain>
    </source>
</reference>
<dbReference type="InterPro" id="IPR043128">
    <property type="entry name" value="Rev_trsase/Diguanyl_cyclase"/>
</dbReference>
<dbReference type="Pfam" id="PF00665">
    <property type="entry name" value="rve"/>
    <property type="match status" value="1"/>
</dbReference>
<dbReference type="InterPro" id="IPR050951">
    <property type="entry name" value="Retrovirus_Pol_polyprotein"/>
</dbReference>
<dbReference type="InterPro" id="IPR036397">
    <property type="entry name" value="RNaseH_sf"/>
</dbReference>